<keyword evidence="2" id="KW-1185">Reference proteome</keyword>
<reference evidence="1 2" key="1">
    <citation type="submission" date="2019-03" db="EMBL/GenBank/DDBJ databases">
        <title>Genomic Encyclopedia of Type Strains, Phase IV (KMG-IV): sequencing the most valuable type-strain genomes for metagenomic binning, comparative biology and taxonomic classification.</title>
        <authorList>
            <person name="Goeker M."/>
        </authorList>
    </citation>
    <scope>NUCLEOTIDE SEQUENCE [LARGE SCALE GENOMIC DNA]</scope>
    <source>
        <strain evidence="1 2">DSM 15505</strain>
    </source>
</reference>
<protein>
    <recommendedName>
        <fullName evidence="3">Type 1 pili tip component</fullName>
    </recommendedName>
</protein>
<name>A0A4R7JLY4_9GAMM</name>
<accession>A0A4R7JLY4</accession>
<evidence type="ECO:0000313" key="1">
    <source>
        <dbReference type="EMBL" id="TDT38516.1"/>
    </source>
</evidence>
<dbReference type="Proteomes" id="UP000295830">
    <property type="component" value="Unassembled WGS sequence"/>
</dbReference>
<dbReference type="OrthoDB" id="6386565at2"/>
<sequence length="112" mass="12986">MRLKNLVNYWDQHARGRLASDRMKVRISDGDQEALDALARQYPLKSREDLLRDLMCAALTELEACFPYREGTRVVARDEDGFEIYEDAGLTPRFLDLSKKYMKELKNGSRVA</sequence>
<dbReference type="AlphaFoldDB" id="A0A4R7JLY4"/>
<proteinExistence type="predicted"/>
<evidence type="ECO:0008006" key="3">
    <source>
        <dbReference type="Google" id="ProtNLM"/>
    </source>
</evidence>
<organism evidence="1 2">
    <name type="scientific">Halospina denitrificans</name>
    <dbReference type="NCBI Taxonomy" id="332522"/>
    <lineage>
        <taxon>Bacteria</taxon>
        <taxon>Pseudomonadati</taxon>
        <taxon>Pseudomonadota</taxon>
        <taxon>Gammaproteobacteria</taxon>
        <taxon>Halospina</taxon>
    </lineage>
</organism>
<dbReference type="RefSeq" id="WP_133736733.1">
    <property type="nucleotide sequence ID" value="NZ_SOAX01000006.1"/>
</dbReference>
<comment type="caution">
    <text evidence="1">The sequence shown here is derived from an EMBL/GenBank/DDBJ whole genome shotgun (WGS) entry which is preliminary data.</text>
</comment>
<gene>
    <name evidence="1" type="ORF">DES49_2493</name>
</gene>
<evidence type="ECO:0000313" key="2">
    <source>
        <dbReference type="Proteomes" id="UP000295830"/>
    </source>
</evidence>
<dbReference type="EMBL" id="SOAX01000006">
    <property type="protein sequence ID" value="TDT38516.1"/>
    <property type="molecule type" value="Genomic_DNA"/>
</dbReference>